<dbReference type="InterPro" id="IPR008380">
    <property type="entry name" value="HAD-SF_hydro_IG_5-nucl"/>
</dbReference>
<sequence length="239" mass="27288">MNYAVGKDWSEMFDIVVCMAGKPGFFKSKEPLTKFHELDGEKEVCTVEQLQENKIYSRGNHKDFTTFLQKQTNQDNPKVLYFGDSIKSDLYPSVVFGDWHVAAVLEEMESEGMVTCKDKDSVEDGPRPKKARLASHGIEIEKSKEEILLSNQWGSFFVHHNTAARNGLINNTLDKDYVHEMKTGRREMNTFWGDLLEKYSTIAIPRIDFITELPLDYTFEPFSASKGGFFPGSPKSLHL</sequence>
<comment type="caution">
    <text evidence="5">The sequence shown here is derived from an EMBL/GenBank/DDBJ whole genome shotgun (WGS) entry which is preliminary data.</text>
</comment>
<dbReference type="GO" id="GO:0008253">
    <property type="term" value="F:5'-nucleotidase activity"/>
    <property type="evidence" value="ECO:0007669"/>
    <property type="project" value="TreeGrafter"/>
</dbReference>
<dbReference type="AlphaFoldDB" id="A0A9W9YC53"/>
<keyword evidence="2" id="KW-0479">Metal-binding</keyword>
<name>A0A9W9YC53_9CNID</name>
<dbReference type="GO" id="GO:0046872">
    <property type="term" value="F:metal ion binding"/>
    <property type="evidence" value="ECO:0007669"/>
    <property type="project" value="UniProtKB-KW"/>
</dbReference>
<dbReference type="PANTHER" id="PTHR12103">
    <property type="entry name" value="5'-NUCLEOTIDASE DOMAIN-CONTAINING"/>
    <property type="match status" value="1"/>
</dbReference>
<evidence type="ECO:0000256" key="1">
    <source>
        <dbReference type="ARBA" id="ARBA00009589"/>
    </source>
</evidence>
<evidence type="ECO:0000313" key="6">
    <source>
        <dbReference type="Proteomes" id="UP001163046"/>
    </source>
</evidence>
<dbReference type="Gene3D" id="3.40.50.1000">
    <property type="entry name" value="HAD superfamily/HAD-like"/>
    <property type="match status" value="1"/>
</dbReference>
<evidence type="ECO:0000256" key="3">
    <source>
        <dbReference type="ARBA" id="ARBA00022801"/>
    </source>
</evidence>
<comment type="similarity">
    <text evidence="1">Belongs to the 5'(3')-deoxyribonucleotidase family.</text>
</comment>
<organism evidence="5 6">
    <name type="scientific">Desmophyllum pertusum</name>
    <dbReference type="NCBI Taxonomy" id="174260"/>
    <lineage>
        <taxon>Eukaryota</taxon>
        <taxon>Metazoa</taxon>
        <taxon>Cnidaria</taxon>
        <taxon>Anthozoa</taxon>
        <taxon>Hexacorallia</taxon>
        <taxon>Scleractinia</taxon>
        <taxon>Caryophylliina</taxon>
        <taxon>Caryophylliidae</taxon>
        <taxon>Desmophyllum</taxon>
    </lineage>
</organism>
<keyword evidence="3" id="KW-0378">Hydrolase</keyword>
<keyword evidence="4" id="KW-0460">Magnesium</keyword>
<evidence type="ECO:0000256" key="4">
    <source>
        <dbReference type="ARBA" id="ARBA00022842"/>
    </source>
</evidence>
<dbReference type="SUPFAM" id="SSF56784">
    <property type="entry name" value="HAD-like"/>
    <property type="match status" value="1"/>
</dbReference>
<proteinExistence type="inferred from homology"/>
<dbReference type="InterPro" id="IPR036412">
    <property type="entry name" value="HAD-like_sf"/>
</dbReference>
<gene>
    <name evidence="5" type="primary">NT5DC1_2</name>
    <name evidence="5" type="ORF">OS493_017048</name>
</gene>
<dbReference type="Proteomes" id="UP001163046">
    <property type="component" value="Unassembled WGS sequence"/>
</dbReference>
<dbReference type="Pfam" id="PF05761">
    <property type="entry name" value="5_nucleotid"/>
    <property type="match status" value="1"/>
</dbReference>
<accession>A0A9W9YC53</accession>
<dbReference type="PANTHER" id="PTHR12103:SF38">
    <property type="entry name" value="5'-NUCLEOTIDASE DOMAIN-CONTAINING PROTEIN 1"/>
    <property type="match status" value="1"/>
</dbReference>
<dbReference type="EMBL" id="MU827786">
    <property type="protein sequence ID" value="KAJ7333511.1"/>
    <property type="molecule type" value="Genomic_DNA"/>
</dbReference>
<reference evidence="5" key="1">
    <citation type="submission" date="2023-01" db="EMBL/GenBank/DDBJ databases">
        <title>Genome assembly of the deep-sea coral Lophelia pertusa.</title>
        <authorList>
            <person name="Herrera S."/>
            <person name="Cordes E."/>
        </authorList>
    </citation>
    <scope>NUCLEOTIDE SEQUENCE</scope>
    <source>
        <strain evidence="5">USNM1676648</strain>
        <tissue evidence="5">Polyp</tissue>
    </source>
</reference>
<dbReference type="OrthoDB" id="6503940at2759"/>
<protein>
    <submittedName>
        <fullName evidence="5">5'-nucleotidase</fullName>
    </submittedName>
</protein>
<keyword evidence="6" id="KW-1185">Reference proteome</keyword>
<evidence type="ECO:0000256" key="2">
    <source>
        <dbReference type="ARBA" id="ARBA00022723"/>
    </source>
</evidence>
<evidence type="ECO:0000313" key="5">
    <source>
        <dbReference type="EMBL" id="KAJ7333511.1"/>
    </source>
</evidence>
<dbReference type="InterPro" id="IPR023214">
    <property type="entry name" value="HAD_sf"/>
</dbReference>